<sequence>MAHQAPLQTRQRATEVNNPHVSLAHSTPRQG</sequence>
<reference evidence="2 5" key="1">
    <citation type="submission" date="2013-09" db="EMBL/GenBank/DDBJ databases">
        <title>Corchorus capsularis genome sequencing.</title>
        <authorList>
            <person name="Alam M."/>
            <person name="Haque M.S."/>
            <person name="Islam M.S."/>
            <person name="Emdad E.M."/>
            <person name="Islam M.M."/>
            <person name="Ahmed B."/>
            <person name="Halim A."/>
            <person name="Hossen Q.M.M."/>
            <person name="Hossain M.Z."/>
            <person name="Ahmed R."/>
            <person name="Khan M.M."/>
            <person name="Islam R."/>
            <person name="Rashid M.M."/>
            <person name="Khan S.A."/>
            <person name="Rahman M.S."/>
            <person name="Alam M."/>
        </authorList>
    </citation>
    <scope>NUCLEOTIDE SEQUENCE [LARGE SCALE GENOMIC DNA]</scope>
    <source>
        <strain evidence="5">cv. CVL-1</strain>
        <tissue evidence="2">Whole seedling</tissue>
    </source>
</reference>
<keyword evidence="5" id="KW-1185">Reference proteome</keyword>
<dbReference type="Proteomes" id="UP000188268">
    <property type="component" value="Unassembled WGS sequence"/>
</dbReference>
<dbReference type="Gramene" id="OMO64399">
    <property type="protein sequence ID" value="OMO64399"/>
    <property type="gene ID" value="CCACVL1_21780"/>
</dbReference>
<protein>
    <submittedName>
        <fullName evidence="2">Uncharacterized protein</fullName>
    </submittedName>
</protein>
<dbReference type="Gramene" id="OMO50779">
    <property type="protein sequence ID" value="OMO50779"/>
    <property type="gene ID" value="CCACVL1_30260"/>
</dbReference>
<evidence type="ECO:0000313" key="4">
    <source>
        <dbReference type="EMBL" id="OMO64421.1"/>
    </source>
</evidence>
<gene>
    <name evidence="4" type="ORF">CCACVL1_21779</name>
    <name evidence="3" type="ORF">CCACVL1_21780</name>
    <name evidence="2" type="ORF">CCACVL1_30260</name>
</gene>
<name>A0A1R3FY73_COCAP</name>
<evidence type="ECO:0000313" key="2">
    <source>
        <dbReference type="EMBL" id="OMO50779.1"/>
    </source>
</evidence>
<evidence type="ECO:0000313" key="5">
    <source>
        <dbReference type="Proteomes" id="UP000188268"/>
    </source>
</evidence>
<dbReference type="EMBL" id="AWWV01016034">
    <property type="protein sequence ID" value="OMO50779.1"/>
    <property type="molecule type" value="Genomic_DNA"/>
</dbReference>
<feature type="region of interest" description="Disordered" evidence="1">
    <location>
        <begin position="1"/>
        <end position="31"/>
    </location>
</feature>
<dbReference type="AlphaFoldDB" id="A0A1R3FY73"/>
<evidence type="ECO:0000313" key="3">
    <source>
        <dbReference type="EMBL" id="OMO64399.1"/>
    </source>
</evidence>
<dbReference type="EMBL" id="AWWV01012808">
    <property type="protein sequence ID" value="OMO64421.1"/>
    <property type="molecule type" value="Genomic_DNA"/>
</dbReference>
<dbReference type="EMBL" id="AWWV01012809">
    <property type="protein sequence ID" value="OMO64399.1"/>
    <property type="molecule type" value="Genomic_DNA"/>
</dbReference>
<dbReference type="Gramene" id="OMO64421">
    <property type="protein sequence ID" value="OMO64421"/>
    <property type="gene ID" value="CCACVL1_21779"/>
</dbReference>
<organism evidence="2 5">
    <name type="scientific">Corchorus capsularis</name>
    <name type="common">Jute</name>
    <dbReference type="NCBI Taxonomy" id="210143"/>
    <lineage>
        <taxon>Eukaryota</taxon>
        <taxon>Viridiplantae</taxon>
        <taxon>Streptophyta</taxon>
        <taxon>Embryophyta</taxon>
        <taxon>Tracheophyta</taxon>
        <taxon>Spermatophyta</taxon>
        <taxon>Magnoliopsida</taxon>
        <taxon>eudicotyledons</taxon>
        <taxon>Gunneridae</taxon>
        <taxon>Pentapetalae</taxon>
        <taxon>rosids</taxon>
        <taxon>malvids</taxon>
        <taxon>Malvales</taxon>
        <taxon>Malvaceae</taxon>
        <taxon>Grewioideae</taxon>
        <taxon>Apeibeae</taxon>
        <taxon>Corchorus</taxon>
    </lineage>
</organism>
<evidence type="ECO:0000256" key="1">
    <source>
        <dbReference type="SAM" id="MobiDB-lite"/>
    </source>
</evidence>
<proteinExistence type="predicted"/>
<accession>A0A1R3FY73</accession>
<comment type="caution">
    <text evidence="2">The sequence shown here is derived from an EMBL/GenBank/DDBJ whole genome shotgun (WGS) entry which is preliminary data.</text>
</comment>